<name>A0A9N9SS93_DIABA</name>
<keyword evidence="3" id="KW-1133">Transmembrane helix</keyword>
<evidence type="ECO:0000256" key="3">
    <source>
        <dbReference type="ARBA" id="ARBA00022989"/>
    </source>
</evidence>
<gene>
    <name evidence="5" type="ORF">DIABBA_LOCUS4611</name>
</gene>
<keyword evidence="2" id="KW-0812">Transmembrane</keyword>
<evidence type="ECO:0000256" key="1">
    <source>
        <dbReference type="ARBA" id="ARBA00004370"/>
    </source>
</evidence>
<dbReference type="EMBL" id="OU898278">
    <property type="protein sequence ID" value="CAG9830970.1"/>
    <property type="molecule type" value="Genomic_DNA"/>
</dbReference>
<comment type="subcellular location">
    <subcellularLocation>
        <location evidence="1">Membrane</location>
    </subcellularLocation>
</comment>
<reference evidence="5" key="1">
    <citation type="submission" date="2022-01" db="EMBL/GenBank/DDBJ databases">
        <authorList>
            <person name="King R."/>
        </authorList>
    </citation>
    <scope>NUCLEOTIDE SEQUENCE</scope>
</reference>
<proteinExistence type="predicted"/>
<evidence type="ECO:0000256" key="2">
    <source>
        <dbReference type="ARBA" id="ARBA00022692"/>
    </source>
</evidence>
<keyword evidence="6" id="KW-1185">Reference proteome</keyword>
<organism evidence="5 6">
    <name type="scientific">Diabrotica balteata</name>
    <name type="common">Banded cucumber beetle</name>
    <dbReference type="NCBI Taxonomy" id="107213"/>
    <lineage>
        <taxon>Eukaryota</taxon>
        <taxon>Metazoa</taxon>
        <taxon>Ecdysozoa</taxon>
        <taxon>Arthropoda</taxon>
        <taxon>Hexapoda</taxon>
        <taxon>Insecta</taxon>
        <taxon>Pterygota</taxon>
        <taxon>Neoptera</taxon>
        <taxon>Endopterygota</taxon>
        <taxon>Coleoptera</taxon>
        <taxon>Polyphaga</taxon>
        <taxon>Cucujiformia</taxon>
        <taxon>Chrysomeloidea</taxon>
        <taxon>Chrysomelidae</taxon>
        <taxon>Galerucinae</taxon>
        <taxon>Diabroticina</taxon>
        <taxon>Diabroticites</taxon>
        <taxon>Diabrotica</taxon>
    </lineage>
</organism>
<feature type="non-terminal residue" evidence="5">
    <location>
        <position position="1"/>
    </location>
</feature>
<dbReference type="InterPro" id="IPR000276">
    <property type="entry name" value="GPCR_Rhodpsn"/>
</dbReference>
<evidence type="ECO:0000313" key="6">
    <source>
        <dbReference type="Proteomes" id="UP001153709"/>
    </source>
</evidence>
<keyword evidence="4" id="KW-0472">Membrane</keyword>
<accession>A0A9N9SS93</accession>
<evidence type="ECO:0000256" key="4">
    <source>
        <dbReference type="ARBA" id="ARBA00023136"/>
    </source>
</evidence>
<dbReference type="PROSITE" id="PS00237">
    <property type="entry name" value="G_PROTEIN_RECEP_F1_1"/>
    <property type="match status" value="1"/>
</dbReference>
<sequence>FSSAFLNSVLSLNRYRYLSSIRTPVSFDFTLHNQLQQLVLMISKYVLQI</sequence>
<dbReference type="GO" id="GO:0016020">
    <property type="term" value="C:membrane"/>
    <property type="evidence" value="ECO:0007669"/>
    <property type="project" value="UniProtKB-SubCell"/>
</dbReference>
<evidence type="ECO:0000313" key="5">
    <source>
        <dbReference type="EMBL" id="CAG9830970.1"/>
    </source>
</evidence>
<protein>
    <submittedName>
        <fullName evidence="5">Uncharacterized protein</fullName>
    </submittedName>
</protein>
<dbReference type="GO" id="GO:0004930">
    <property type="term" value="F:G protein-coupled receptor activity"/>
    <property type="evidence" value="ECO:0007669"/>
    <property type="project" value="InterPro"/>
</dbReference>
<dbReference type="AlphaFoldDB" id="A0A9N9SS93"/>
<dbReference type="Proteomes" id="UP001153709">
    <property type="component" value="Chromosome 3"/>
</dbReference>